<keyword evidence="2" id="KW-0813">Transport</keyword>
<proteinExistence type="inferred from homology"/>
<keyword evidence="5" id="KW-0029">Amino-acid transport</keyword>
<evidence type="ECO:0000313" key="10">
    <source>
        <dbReference type="EMBL" id="PHP64739.1"/>
    </source>
</evidence>
<keyword evidence="11" id="KW-1185">Reference proteome</keyword>
<dbReference type="PANTHER" id="PTHR11795:SF451">
    <property type="entry name" value="ABC TRANSPORTER PERMEASE PROTEIN"/>
    <property type="match status" value="1"/>
</dbReference>
<feature type="transmembrane region" description="Helical" evidence="9">
    <location>
        <begin position="39"/>
        <end position="57"/>
    </location>
</feature>
<evidence type="ECO:0000313" key="11">
    <source>
        <dbReference type="Proteomes" id="UP000221168"/>
    </source>
</evidence>
<dbReference type="GO" id="GO:0022857">
    <property type="term" value="F:transmembrane transporter activity"/>
    <property type="evidence" value="ECO:0007669"/>
    <property type="project" value="InterPro"/>
</dbReference>
<dbReference type="EMBL" id="PDVP01000024">
    <property type="protein sequence ID" value="PHP64739.1"/>
    <property type="molecule type" value="Genomic_DNA"/>
</dbReference>
<dbReference type="RefSeq" id="WP_099308660.1">
    <property type="nucleotide sequence ID" value="NZ_PDVP01000024.1"/>
</dbReference>
<evidence type="ECO:0000256" key="6">
    <source>
        <dbReference type="ARBA" id="ARBA00022989"/>
    </source>
</evidence>
<accession>A0A2G1QGZ9</accession>
<gene>
    <name evidence="10" type="ORF">CSC94_22665</name>
</gene>
<dbReference type="InterPro" id="IPR052157">
    <property type="entry name" value="BCAA_transport_permease"/>
</dbReference>
<feature type="transmembrane region" description="Helical" evidence="9">
    <location>
        <begin position="89"/>
        <end position="112"/>
    </location>
</feature>
<comment type="subcellular location">
    <subcellularLocation>
        <location evidence="1">Cell membrane</location>
        <topology evidence="1">Multi-pass membrane protein</topology>
    </subcellularLocation>
</comment>
<feature type="transmembrane region" description="Helical" evidence="9">
    <location>
        <begin position="63"/>
        <end position="82"/>
    </location>
</feature>
<evidence type="ECO:0000256" key="4">
    <source>
        <dbReference type="ARBA" id="ARBA00022692"/>
    </source>
</evidence>
<feature type="transmembrane region" description="Helical" evidence="9">
    <location>
        <begin position="259"/>
        <end position="278"/>
    </location>
</feature>
<dbReference type="InterPro" id="IPR001851">
    <property type="entry name" value="ABC_transp_permease"/>
</dbReference>
<dbReference type="Pfam" id="PF02653">
    <property type="entry name" value="BPD_transp_2"/>
    <property type="match status" value="1"/>
</dbReference>
<name>A0A2G1QGZ9_9HYPH</name>
<keyword evidence="7 9" id="KW-0472">Membrane</keyword>
<feature type="transmembrane region" description="Helical" evidence="9">
    <location>
        <begin position="189"/>
        <end position="210"/>
    </location>
</feature>
<evidence type="ECO:0000256" key="8">
    <source>
        <dbReference type="ARBA" id="ARBA00037998"/>
    </source>
</evidence>
<keyword evidence="6 9" id="KW-1133">Transmembrane helix</keyword>
<organism evidence="10 11">
    <name type="scientific">Zhengella mangrovi</name>
    <dbReference type="NCBI Taxonomy" id="1982044"/>
    <lineage>
        <taxon>Bacteria</taxon>
        <taxon>Pseudomonadati</taxon>
        <taxon>Pseudomonadota</taxon>
        <taxon>Alphaproteobacteria</taxon>
        <taxon>Hyphomicrobiales</taxon>
        <taxon>Notoacmeibacteraceae</taxon>
        <taxon>Zhengella</taxon>
    </lineage>
</organism>
<dbReference type="OrthoDB" id="9779023at2"/>
<feature type="transmembrane region" description="Helical" evidence="9">
    <location>
        <begin position="138"/>
        <end position="157"/>
    </location>
</feature>
<sequence length="288" mass="30181">MFAQVLFSGFALGSIYGLVALGFAVVFKATQVFNFAQGALAVCGAYFAVTAISILGLPFPLAILAMLAASALLGVIIHMTLIQPLSGRSMLAIIMVTIALSIVIRAVIEIIYGPQGRVLSTPLPTGVFIVGDLRMPKLHLTAAATSWVCMAAFGAFFRFTRVGLLMRATADRHEAAMAAGVNVNLMNRLAWAIGSVLAGIGGLFLGQLQIVSTELETIGLLALPAVVIGGLQSIPGAIVGGLLVGMIEQFSSSYISPKSTDIAIYGFLLLILLFRPWGLLGDQETGRV</sequence>
<dbReference type="CDD" id="cd06582">
    <property type="entry name" value="TM_PBP1_LivH_like"/>
    <property type="match status" value="1"/>
</dbReference>
<comment type="caution">
    <text evidence="10">The sequence shown here is derived from an EMBL/GenBank/DDBJ whole genome shotgun (WGS) entry which is preliminary data.</text>
</comment>
<dbReference type="GO" id="GO:0005886">
    <property type="term" value="C:plasma membrane"/>
    <property type="evidence" value="ECO:0007669"/>
    <property type="project" value="UniProtKB-SubCell"/>
</dbReference>
<reference evidence="10 11" key="1">
    <citation type="submission" date="2017-10" db="EMBL/GenBank/DDBJ databases">
        <title>Sedimentibacterium mangrovi gen. nov., sp. nov., a novel member of family Phyllobacteriacea isolated from mangrove sediment.</title>
        <authorList>
            <person name="Liao H."/>
            <person name="Tian Y."/>
        </authorList>
    </citation>
    <scope>NUCLEOTIDE SEQUENCE [LARGE SCALE GENOMIC DNA]</scope>
    <source>
        <strain evidence="10 11">X9-2-2</strain>
    </source>
</reference>
<evidence type="ECO:0000256" key="9">
    <source>
        <dbReference type="SAM" id="Phobius"/>
    </source>
</evidence>
<comment type="similarity">
    <text evidence="8">Belongs to the binding-protein-dependent transport system permease family. LivHM subfamily.</text>
</comment>
<evidence type="ECO:0000256" key="7">
    <source>
        <dbReference type="ARBA" id="ARBA00023136"/>
    </source>
</evidence>
<dbReference type="GO" id="GO:0006865">
    <property type="term" value="P:amino acid transport"/>
    <property type="evidence" value="ECO:0007669"/>
    <property type="project" value="UniProtKB-KW"/>
</dbReference>
<evidence type="ECO:0000256" key="1">
    <source>
        <dbReference type="ARBA" id="ARBA00004651"/>
    </source>
</evidence>
<feature type="transmembrane region" description="Helical" evidence="9">
    <location>
        <begin position="222"/>
        <end position="247"/>
    </location>
</feature>
<dbReference type="Proteomes" id="UP000221168">
    <property type="component" value="Unassembled WGS sequence"/>
</dbReference>
<dbReference type="AlphaFoldDB" id="A0A2G1QGZ9"/>
<evidence type="ECO:0000256" key="5">
    <source>
        <dbReference type="ARBA" id="ARBA00022970"/>
    </source>
</evidence>
<keyword evidence="3" id="KW-1003">Cell membrane</keyword>
<evidence type="ECO:0000256" key="2">
    <source>
        <dbReference type="ARBA" id="ARBA00022448"/>
    </source>
</evidence>
<keyword evidence="4 9" id="KW-0812">Transmembrane</keyword>
<feature type="transmembrane region" description="Helical" evidence="9">
    <location>
        <begin position="6"/>
        <end position="27"/>
    </location>
</feature>
<dbReference type="PANTHER" id="PTHR11795">
    <property type="entry name" value="BRANCHED-CHAIN AMINO ACID TRANSPORT SYSTEM PERMEASE PROTEIN LIVH"/>
    <property type="match status" value="1"/>
</dbReference>
<evidence type="ECO:0000256" key="3">
    <source>
        <dbReference type="ARBA" id="ARBA00022475"/>
    </source>
</evidence>
<protein>
    <submittedName>
        <fullName evidence="10">Branched-chain amino acid ABC transporter permease</fullName>
    </submittedName>
</protein>